<evidence type="ECO:0000256" key="1">
    <source>
        <dbReference type="SAM" id="MobiDB-lite"/>
    </source>
</evidence>
<evidence type="ECO:0000313" key="2">
    <source>
        <dbReference type="EMBL" id="GJT92050.1"/>
    </source>
</evidence>
<protein>
    <submittedName>
        <fullName evidence="2">Uncharacterized protein</fullName>
    </submittedName>
</protein>
<organism evidence="2 3">
    <name type="scientific">Tanacetum coccineum</name>
    <dbReference type="NCBI Taxonomy" id="301880"/>
    <lineage>
        <taxon>Eukaryota</taxon>
        <taxon>Viridiplantae</taxon>
        <taxon>Streptophyta</taxon>
        <taxon>Embryophyta</taxon>
        <taxon>Tracheophyta</taxon>
        <taxon>Spermatophyta</taxon>
        <taxon>Magnoliopsida</taxon>
        <taxon>eudicotyledons</taxon>
        <taxon>Gunneridae</taxon>
        <taxon>Pentapetalae</taxon>
        <taxon>asterids</taxon>
        <taxon>campanulids</taxon>
        <taxon>Asterales</taxon>
        <taxon>Asteraceae</taxon>
        <taxon>Asteroideae</taxon>
        <taxon>Anthemideae</taxon>
        <taxon>Anthemidinae</taxon>
        <taxon>Tanacetum</taxon>
    </lineage>
</organism>
<name>A0ABQ5HW19_9ASTR</name>
<comment type="caution">
    <text evidence="2">The sequence shown here is derived from an EMBL/GenBank/DDBJ whole genome shotgun (WGS) entry which is preliminary data.</text>
</comment>
<accession>A0ABQ5HW19</accession>
<gene>
    <name evidence="2" type="ORF">Tco_1080895</name>
</gene>
<reference evidence="2" key="2">
    <citation type="submission" date="2022-01" db="EMBL/GenBank/DDBJ databases">
        <authorList>
            <person name="Yamashiro T."/>
            <person name="Shiraishi A."/>
            <person name="Satake H."/>
            <person name="Nakayama K."/>
        </authorList>
    </citation>
    <scope>NUCLEOTIDE SEQUENCE</scope>
</reference>
<dbReference type="EMBL" id="BQNB010020074">
    <property type="protein sequence ID" value="GJT92050.1"/>
    <property type="molecule type" value="Genomic_DNA"/>
</dbReference>
<dbReference type="Proteomes" id="UP001151760">
    <property type="component" value="Unassembled WGS sequence"/>
</dbReference>
<feature type="compositionally biased region" description="Basic and acidic residues" evidence="1">
    <location>
        <begin position="295"/>
        <end position="308"/>
    </location>
</feature>
<keyword evidence="3" id="KW-1185">Reference proteome</keyword>
<sequence>MENYNNVSQDIQDQLNAEVESVQIILTGIDNDIYSTVVACPNACEMWKSIERLKQGESINIQDLKTNLYWEFGKFTSRDILTSTTTRMAKGKSVETKFDKPSVVRQPNAQRIPKPSVLGKPTPFSNSLKMRSFQTKQSVNKTNVSDGLFKQVTQQNFPKIRKQAVRNTNVIAPGPSRNHPKHLSFQSPKEFVGSNYMVHNYYLEKAKKSAQLQKDRDVNGKPSMINLLEVSKPANWLQTNLGIRQASLTVVGFQTKMFTYANHDECVLEYLSKLNPRASAQNKDAKSHKTTKRYMPVEKTRESKRPERQIPSGHRFSKKKTTTVPEKTMTPRSCLSEPMHGSIVDNPHIHACKQTLSLSADLAPQRQEMSVENVTSGLILEFKTTSMEQSCSKAGSKSCSLSKQDSYITTSVGITIPPSHSNVEDNKWFRLESSYDPTRSGGIYRRISNVRKLQSLVMTSLIRVNTILQNHMMIAGIENDIMVPVIAMHNTFPGLLGVSQQITFVSFVSEYLRYLLTDQSRDR</sequence>
<reference evidence="2" key="1">
    <citation type="journal article" date="2022" name="Int. J. Mol. Sci.">
        <title>Draft Genome of Tanacetum Coccineum: Genomic Comparison of Closely Related Tanacetum-Family Plants.</title>
        <authorList>
            <person name="Yamashiro T."/>
            <person name="Shiraishi A."/>
            <person name="Nakayama K."/>
            <person name="Satake H."/>
        </authorList>
    </citation>
    <scope>NUCLEOTIDE SEQUENCE</scope>
</reference>
<proteinExistence type="predicted"/>
<feature type="region of interest" description="Disordered" evidence="1">
    <location>
        <begin position="278"/>
        <end position="339"/>
    </location>
</feature>
<evidence type="ECO:0000313" key="3">
    <source>
        <dbReference type="Proteomes" id="UP001151760"/>
    </source>
</evidence>
<feature type="compositionally biased region" description="Polar residues" evidence="1">
    <location>
        <begin position="322"/>
        <end position="333"/>
    </location>
</feature>